<organism evidence="3 4">
    <name type="scientific">Halobacillus seohaensis</name>
    <dbReference type="NCBI Taxonomy" id="447421"/>
    <lineage>
        <taxon>Bacteria</taxon>
        <taxon>Bacillati</taxon>
        <taxon>Bacillota</taxon>
        <taxon>Bacilli</taxon>
        <taxon>Bacillales</taxon>
        <taxon>Bacillaceae</taxon>
        <taxon>Halobacillus</taxon>
    </lineage>
</organism>
<comment type="caution">
    <text evidence="3">The sequence shown here is derived from an EMBL/GenBank/DDBJ whole genome shotgun (WGS) entry which is preliminary data.</text>
</comment>
<dbReference type="Proteomes" id="UP001596410">
    <property type="component" value="Unassembled WGS sequence"/>
</dbReference>
<feature type="signal peptide" evidence="2">
    <location>
        <begin position="1"/>
        <end position="26"/>
    </location>
</feature>
<sequence length="145" mass="16126">MKRHWIGGLAGLVMAFILVGCGTQGATGQVESLSPDEMKKYIGNNDSAYVLVNSTEDDAERKSNIKFVEENIESINVKEINSQSTKMLENDLKLKDLGLKDIQFETLGVYKHGTLTEYVSLRGVDHSSENEKEKALQEFIDETAP</sequence>
<dbReference type="EMBL" id="JBHSZV010000014">
    <property type="protein sequence ID" value="MFC7061665.1"/>
    <property type="molecule type" value="Genomic_DNA"/>
</dbReference>
<gene>
    <name evidence="3" type="ORF">ACFQIC_07305</name>
</gene>
<reference evidence="4" key="1">
    <citation type="journal article" date="2019" name="Int. J. Syst. Evol. Microbiol.">
        <title>The Global Catalogue of Microorganisms (GCM) 10K type strain sequencing project: providing services to taxonomists for standard genome sequencing and annotation.</title>
        <authorList>
            <consortium name="The Broad Institute Genomics Platform"/>
            <consortium name="The Broad Institute Genome Sequencing Center for Infectious Disease"/>
            <person name="Wu L."/>
            <person name="Ma J."/>
        </authorList>
    </citation>
    <scope>NUCLEOTIDE SEQUENCE [LARGE SCALE GENOMIC DNA]</scope>
    <source>
        <strain evidence="4">CGMCC 4.1621</strain>
    </source>
</reference>
<keyword evidence="4" id="KW-1185">Reference proteome</keyword>
<dbReference type="RefSeq" id="WP_204707149.1">
    <property type="nucleotide sequence ID" value="NZ_JBHSZV010000014.1"/>
</dbReference>
<evidence type="ECO:0000256" key="2">
    <source>
        <dbReference type="SAM" id="SignalP"/>
    </source>
</evidence>
<dbReference type="PROSITE" id="PS51257">
    <property type="entry name" value="PROKAR_LIPOPROTEIN"/>
    <property type="match status" value="1"/>
</dbReference>
<proteinExistence type="predicted"/>
<protein>
    <recommendedName>
        <fullName evidence="5">Lipoprotein</fullName>
    </recommendedName>
</protein>
<accession>A0ABW2EH49</accession>
<name>A0ABW2EH49_9BACI</name>
<evidence type="ECO:0000256" key="1">
    <source>
        <dbReference type="SAM" id="MobiDB-lite"/>
    </source>
</evidence>
<feature type="region of interest" description="Disordered" evidence="1">
    <location>
        <begin position="126"/>
        <end position="145"/>
    </location>
</feature>
<evidence type="ECO:0000313" key="4">
    <source>
        <dbReference type="Proteomes" id="UP001596410"/>
    </source>
</evidence>
<evidence type="ECO:0000313" key="3">
    <source>
        <dbReference type="EMBL" id="MFC7061665.1"/>
    </source>
</evidence>
<evidence type="ECO:0008006" key="5">
    <source>
        <dbReference type="Google" id="ProtNLM"/>
    </source>
</evidence>
<feature type="chain" id="PRO_5045968080" description="Lipoprotein" evidence="2">
    <location>
        <begin position="27"/>
        <end position="145"/>
    </location>
</feature>
<feature type="compositionally biased region" description="Basic and acidic residues" evidence="1">
    <location>
        <begin position="126"/>
        <end position="136"/>
    </location>
</feature>
<keyword evidence="2" id="KW-0732">Signal</keyword>